<dbReference type="Proteomes" id="UP000308365">
    <property type="component" value="Unassembled WGS sequence"/>
</dbReference>
<gene>
    <name evidence="2" type="ORF">EI555_004821</name>
</gene>
<reference evidence="3" key="1">
    <citation type="journal article" date="2019" name="IScience">
        <title>Narwhal Genome Reveals Long-Term Low Genetic Diversity despite Current Large Abundance Size.</title>
        <authorList>
            <person name="Westbury M.V."/>
            <person name="Petersen B."/>
            <person name="Garde E."/>
            <person name="Heide-Jorgensen M.P."/>
            <person name="Lorenzen E.D."/>
        </authorList>
    </citation>
    <scope>NUCLEOTIDE SEQUENCE [LARGE SCALE GENOMIC DNA]</scope>
</reference>
<proteinExistence type="predicted"/>
<organism evidence="2 3">
    <name type="scientific">Monodon monoceros</name>
    <name type="common">Narwhal</name>
    <name type="synonym">Ceratodon monodon</name>
    <dbReference type="NCBI Taxonomy" id="40151"/>
    <lineage>
        <taxon>Eukaryota</taxon>
        <taxon>Metazoa</taxon>
        <taxon>Chordata</taxon>
        <taxon>Craniata</taxon>
        <taxon>Vertebrata</taxon>
        <taxon>Euteleostomi</taxon>
        <taxon>Mammalia</taxon>
        <taxon>Eutheria</taxon>
        <taxon>Laurasiatheria</taxon>
        <taxon>Artiodactyla</taxon>
        <taxon>Whippomorpha</taxon>
        <taxon>Cetacea</taxon>
        <taxon>Odontoceti</taxon>
        <taxon>Monodontidae</taxon>
        <taxon>Monodon</taxon>
    </lineage>
</organism>
<evidence type="ECO:0000313" key="3">
    <source>
        <dbReference type="Proteomes" id="UP000308365"/>
    </source>
</evidence>
<sequence length="128" mass="14772">MISRELNKLEHMAEKQNILQIKEEERGHWDHILRKLSLPSYPKVKEMSITAGHQKLHQGQKRPSHHLYSSVNIPEETSPSLSSPHDVQSNTTEQKKLQVLHFKLQVTYADVNGEKAKKSSLNYESAKH</sequence>
<protein>
    <submittedName>
        <fullName evidence="2">Uncharacterized protein</fullName>
    </submittedName>
</protein>
<feature type="compositionally biased region" description="Basic residues" evidence="1">
    <location>
        <begin position="54"/>
        <end position="65"/>
    </location>
</feature>
<evidence type="ECO:0000256" key="1">
    <source>
        <dbReference type="SAM" id="MobiDB-lite"/>
    </source>
</evidence>
<feature type="compositionally biased region" description="Polar residues" evidence="1">
    <location>
        <begin position="67"/>
        <end position="92"/>
    </location>
</feature>
<comment type="caution">
    <text evidence="2">The sequence shown here is derived from an EMBL/GenBank/DDBJ whole genome shotgun (WGS) entry which is preliminary data.</text>
</comment>
<feature type="region of interest" description="Disordered" evidence="1">
    <location>
        <begin position="52"/>
        <end position="94"/>
    </location>
</feature>
<dbReference type="AlphaFoldDB" id="A0A4U1EUS0"/>
<dbReference type="EMBL" id="RWIC01000759">
    <property type="protein sequence ID" value="TKC40382.1"/>
    <property type="molecule type" value="Genomic_DNA"/>
</dbReference>
<accession>A0A4U1EUS0</accession>
<evidence type="ECO:0000313" key="2">
    <source>
        <dbReference type="EMBL" id="TKC40382.1"/>
    </source>
</evidence>
<name>A0A4U1EUS0_MONMO</name>